<name>A0A2G9HAY0_9LAMI</name>
<dbReference type="PANTHER" id="PTHR35993:SF1">
    <property type="entry name" value="OUTER ENVELOPE PORE PROTEIN 21B, CHLOROPLASTIC"/>
    <property type="match status" value="1"/>
</dbReference>
<sequence length="167" mass="19601">METSLRYGGDSKSLRIHAKEKFPIGPSAICQLHGELDTKIGAPTYVNAMIRYFYPDISANFGVGVQYNRHEKFHYNLRAKKAFPVTADGLLSFNVKDRCDVDEEFRKTNYTGAAEFVWKIFHVKKDQDLRLKFGYDVIDKIPYFQIRENNWTFNTDGNRRWNVRYDL</sequence>
<evidence type="ECO:0000256" key="6">
    <source>
        <dbReference type="ARBA" id="ARBA00022528"/>
    </source>
</evidence>
<evidence type="ECO:0000256" key="13">
    <source>
        <dbReference type="ARBA" id="ARBA00024941"/>
    </source>
</evidence>
<evidence type="ECO:0000313" key="14">
    <source>
        <dbReference type="EMBL" id="PIN14675.1"/>
    </source>
</evidence>
<evidence type="ECO:0000256" key="9">
    <source>
        <dbReference type="ARBA" id="ARBA00022805"/>
    </source>
</evidence>
<dbReference type="GO" id="GO:0008308">
    <property type="term" value="F:voltage-gated monoatomic anion channel activity"/>
    <property type="evidence" value="ECO:0007669"/>
    <property type="project" value="InterPro"/>
</dbReference>
<reference evidence="15" key="1">
    <citation type="journal article" date="2018" name="Gigascience">
        <title>Genome assembly of the Pink Ipe (Handroanthus impetiginosus, Bignoniaceae), a highly valued, ecologically keystone Neotropical timber forest tree.</title>
        <authorList>
            <person name="Silva-Junior O.B."/>
            <person name="Grattapaglia D."/>
            <person name="Novaes E."/>
            <person name="Collevatti R.G."/>
        </authorList>
    </citation>
    <scope>NUCLEOTIDE SEQUENCE [LARGE SCALE GENOMIC DNA]</scope>
    <source>
        <strain evidence="15">cv. UFG-1</strain>
    </source>
</reference>
<dbReference type="GO" id="GO:0034426">
    <property type="term" value="C:etioplast membrane"/>
    <property type="evidence" value="ECO:0007669"/>
    <property type="project" value="UniProtKB-SubCell"/>
</dbReference>
<dbReference type="GO" id="GO:0044070">
    <property type="term" value="P:regulation of monoatomic anion transport"/>
    <property type="evidence" value="ECO:0007669"/>
    <property type="project" value="InterPro"/>
</dbReference>
<evidence type="ECO:0000256" key="8">
    <source>
        <dbReference type="ARBA" id="ARBA00022692"/>
    </source>
</evidence>
<dbReference type="EMBL" id="NKXS01002238">
    <property type="protein sequence ID" value="PIN14675.1"/>
    <property type="molecule type" value="Genomic_DNA"/>
</dbReference>
<keyword evidence="8" id="KW-0812">Transmembrane</keyword>
<comment type="caution">
    <text evidence="14">The sequence shown here is derived from an EMBL/GenBank/DDBJ whole genome shotgun (WGS) entry which is preliminary data.</text>
</comment>
<dbReference type="OrthoDB" id="503907at2759"/>
<keyword evidence="11" id="KW-0626">Porin</keyword>
<keyword evidence="15" id="KW-1185">Reference proteome</keyword>
<comment type="similarity">
    <text evidence="3">Belongs to the plastid outer envelope porin OEP21 (TC 1.B.29) family.</text>
</comment>
<dbReference type="GO" id="GO:0009707">
    <property type="term" value="C:chloroplast outer membrane"/>
    <property type="evidence" value="ECO:0007669"/>
    <property type="project" value="UniProtKB-SubCell"/>
</dbReference>
<dbReference type="GO" id="GO:0046930">
    <property type="term" value="C:pore complex"/>
    <property type="evidence" value="ECO:0007669"/>
    <property type="project" value="UniProtKB-KW"/>
</dbReference>
<keyword evidence="10" id="KW-0406">Ion transport</keyword>
<keyword evidence="4" id="KW-0813">Transport</keyword>
<keyword evidence="6" id="KW-0150">Chloroplast</keyword>
<evidence type="ECO:0000313" key="15">
    <source>
        <dbReference type="Proteomes" id="UP000231279"/>
    </source>
</evidence>
<dbReference type="Proteomes" id="UP000231279">
    <property type="component" value="Unassembled WGS sequence"/>
</dbReference>
<evidence type="ECO:0000256" key="1">
    <source>
        <dbReference type="ARBA" id="ARBA00004396"/>
    </source>
</evidence>
<evidence type="ECO:0000256" key="12">
    <source>
        <dbReference type="ARBA" id="ARBA00023136"/>
    </source>
</evidence>
<dbReference type="PANTHER" id="PTHR35993">
    <property type="entry name" value="OUTER ENVELOPE PORE PROTEIN 21B, CHLOROPLASTIC"/>
    <property type="match status" value="1"/>
</dbReference>
<protein>
    <submittedName>
        <fullName evidence="14">Uncharacterized protein</fullName>
    </submittedName>
</protein>
<proteinExistence type="inferred from homology"/>
<evidence type="ECO:0000256" key="11">
    <source>
        <dbReference type="ARBA" id="ARBA00023114"/>
    </source>
</evidence>
<dbReference type="STRING" id="429701.A0A2G9HAY0"/>
<organism evidence="14 15">
    <name type="scientific">Handroanthus impetiginosus</name>
    <dbReference type="NCBI Taxonomy" id="429701"/>
    <lineage>
        <taxon>Eukaryota</taxon>
        <taxon>Viridiplantae</taxon>
        <taxon>Streptophyta</taxon>
        <taxon>Embryophyta</taxon>
        <taxon>Tracheophyta</taxon>
        <taxon>Spermatophyta</taxon>
        <taxon>Magnoliopsida</taxon>
        <taxon>eudicotyledons</taxon>
        <taxon>Gunneridae</taxon>
        <taxon>Pentapetalae</taxon>
        <taxon>asterids</taxon>
        <taxon>lamiids</taxon>
        <taxon>Lamiales</taxon>
        <taxon>Bignoniaceae</taxon>
        <taxon>Crescentiina</taxon>
        <taxon>Tabebuia alliance</taxon>
        <taxon>Handroanthus</taxon>
    </lineage>
</organism>
<evidence type="ECO:0000256" key="5">
    <source>
        <dbReference type="ARBA" id="ARBA00022452"/>
    </source>
</evidence>
<keyword evidence="9" id="KW-1002">Plastid outer membrane</keyword>
<dbReference type="AlphaFoldDB" id="A0A2G9HAY0"/>
<dbReference type="GO" id="GO:0015288">
    <property type="term" value="F:porin activity"/>
    <property type="evidence" value="ECO:0007669"/>
    <property type="project" value="UniProtKB-KW"/>
</dbReference>
<gene>
    <name evidence="14" type="ORF">CDL12_12694</name>
</gene>
<evidence type="ECO:0000256" key="2">
    <source>
        <dbReference type="ARBA" id="ARBA00004441"/>
    </source>
</evidence>
<evidence type="ECO:0000256" key="4">
    <source>
        <dbReference type="ARBA" id="ARBA00022448"/>
    </source>
</evidence>
<evidence type="ECO:0000256" key="10">
    <source>
        <dbReference type="ARBA" id="ARBA00023065"/>
    </source>
</evidence>
<comment type="function">
    <text evidence="13">Voltage-dependent rectifying anion channel that facilitates the translocation between chloroplast and cytoplasm of phosphorylated carbohydrates such as triosephosphate, 3-phosphoglycerate and inorganic phosphate (Pi) depending of ATP to triosephosphate ratio in the plastidial intermembrane space; in high triosephosphate/ATP conditions (e.g. photosynthesis), export of triosphosphate from chloroplast (outward rectifying channels), but in high ATP/triosephosphate conditions (e.g. dark phase), import of phosphosolutes (inward rectifying channels).</text>
</comment>
<accession>A0A2G9HAY0</accession>
<keyword evidence="12" id="KW-0472">Membrane</keyword>
<keyword evidence="7" id="KW-0934">Plastid</keyword>
<evidence type="ECO:0000256" key="7">
    <source>
        <dbReference type="ARBA" id="ARBA00022640"/>
    </source>
</evidence>
<dbReference type="InterPro" id="IPR034575">
    <property type="entry name" value="OEP21"/>
</dbReference>
<keyword evidence="5" id="KW-1134">Transmembrane beta strand</keyword>
<evidence type="ECO:0000256" key="3">
    <source>
        <dbReference type="ARBA" id="ARBA00009945"/>
    </source>
</evidence>
<comment type="subcellular location">
    <subcellularLocation>
        <location evidence="1">Plastid</location>
        <location evidence="1">Chloroplast outer membrane</location>
        <topology evidence="1">Multi-pass membrane protein</topology>
    </subcellularLocation>
    <subcellularLocation>
        <location evidence="2">Plastid</location>
        <location evidence="2">Etioplast membrane</location>
        <topology evidence="2">Multi-pass membrane protein</topology>
    </subcellularLocation>
</comment>